<dbReference type="AlphaFoldDB" id="A0A1A9WBA9"/>
<dbReference type="EnsemblMetazoa" id="GBRI013005-RA">
    <property type="protein sequence ID" value="GBRI013005-PA"/>
    <property type="gene ID" value="GBRI013005"/>
</dbReference>
<sequence>MNNTIATSSVEHHKRLEYCKTRLKYRQGRQLKAVKVYTIANESQYLLVFGVPKINLTQELKKKLNQFGSLEYSRNITEEWTQLIHCYELEPFTEVYRVKYKKIEDARKCKRFLDAREFYGGILHISYAPEYETTEELKHKLQKRANEGICTYQKNEVETSERKFELFIFTAPSERPACAVIDLYKILAKLATTPALKYNPRNCSLPKDITAGSQKLCNTYIFANKCKPE</sequence>
<dbReference type="GO" id="GO:0005654">
    <property type="term" value="C:nucleoplasm"/>
    <property type="evidence" value="ECO:0007669"/>
    <property type="project" value="TreeGrafter"/>
</dbReference>
<dbReference type="STRING" id="37001.A0A1A9WBA9"/>
<evidence type="ECO:0000256" key="1">
    <source>
        <dbReference type="ARBA" id="ARBA00006938"/>
    </source>
</evidence>
<organism evidence="8 9">
    <name type="scientific">Glossina brevipalpis</name>
    <dbReference type="NCBI Taxonomy" id="37001"/>
    <lineage>
        <taxon>Eukaryota</taxon>
        <taxon>Metazoa</taxon>
        <taxon>Ecdysozoa</taxon>
        <taxon>Arthropoda</taxon>
        <taxon>Hexapoda</taxon>
        <taxon>Insecta</taxon>
        <taxon>Pterygota</taxon>
        <taxon>Neoptera</taxon>
        <taxon>Endopterygota</taxon>
        <taxon>Diptera</taxon>
        <taxon>Brachycera</taxon>
        <taxon>Muscomorpha</taxon>
        <taxon>Hippoboscoidea</taxon>
        <taxon>Glossinidae</taxon>
        <taxon>Glossina</taxon>
    </lineage>
</organism>
<keyword evidence="5" id="KW-0694">RNA-binding</keyword>
<dbReference type="InterPro" id="IPR035979">
    <property type="entry name" value="RBD_domain_sf"/>
</dbReference>
<dbReference type="GO" id="GO:0003723">
    <property type="term" value="F:RNA binding"/>
    <property type="evidence" value="ECO:0007669"/>
    <property type="project" value="UniProtKB-KW"/>
</dbReference>
<evidence type="ECO:0000313" key="8">
    <source>
        <dbReference type="EnsemblMetazoa" id="GBRI013005-PA"/>
    </source>
</evidence>
<protein>
    <recommendedName>
        <fullName evidence="2">RNA-binding protein 48</fullName>
    </recommendedName>
</protein>
<evidence type="ECO:0000313" key="9">
    <source>
        <dbReference type="Proteomes" id="UP000091820"/>
    </source>
</evidence>
<evidence type="ECO:0000256" key="2">
    <source>
        <dbReference type="ARBA" id="ARBA00015189"/>
    </source>
</evidence>
<dbReference type="CDD" id="cd12442">
    <property type="entry name" value="RRM_RBM48"/>
    <property type="match status" value="1"/>
</dbReference>
<evidence type="ECO:0000256" key="7">
    <source>
        <dbReference type="ARBA" id="ARBA00035004"/>
    </source>
</evidence>
<keyword evidence="6" id="KW-0508">mRNA splicing</keyword>
<name>A0A1A9WBA9_9MUSC</name>
<dbReference type="GO" id="GO:0006397">
    <property type="term" value="P:mRNA processing"/>
    <property type="evidence" value="ECO:0007669"/>
    <property type="project" value="UniProtKB-KW"/>
</dbReference>
<keyword evidence="9" id="KW-1185">Reference proteome</keyword>
<dbReference type="VEuPathDB" id="VectorBase:GBRI013005"/>
<keyword evidence="4" id="KW-0747">Spliceosome</keyword>
<dbReference type="InterPro" id="IPR034264">
    <property type="entry name" value="RBM48_RRM"/>
</dbReference>
<dbReference type="PANTHER" id="PTHR20957">
    <property type="entry name" value="RNA-BINDING PROTEIN 48"/>
    <property type="match status" value="1"/>
</dbReference>
<proteinExistence type="inferred from homology"/>
<dbReference type="GO" id="GO:0005681">
    <property type="term" value="C:spliceosomal complex"/>
    <property type="evidence" value="ECO:0007669"/>
    <property type="project" value="UniProtKB-KW"/>
</dbReference>
<comment type="function">
    <text evidence="7">As a component of the minor spliceosome, involved in the splicing of U12-type introns in pre-mRNAs.</text>
</comment>
<reference evidence="8" key="2">
    <citation type="submission" date="2020-05" db="UniProtKB">
        <authorList>
            <consortium name="EnsemblMetazoa"/>
        </authorList>
    </citation>
    <scope>IDENTIFICATION</scope>
    <source>
        <strain evidence="8">IAEA</strain>
    </source>
</reference>
<evidence type="ECO:0000256" key="4">
    <source>
        <dbReference type="ARBA" id="ARBA00022728"/>
    </source>
</evidence>
<evidence type="ECO:0000256" key="5">
    <source>
        <dbReference type="ARBA" id="ARBA00022884"/>
    </source>
</evidence>
<evidence type="ECO:0000256" key="3">
    <source>
        <dbReference type="ARBA" id="ARBA00022664"/>
    </source>
</evidence>
<comment type="similarity">
    <text evidence="1">Belongs to the RBM48 family.</text>
</comment>
<dbReference type="SUPFAM" id="SSF54928">
    <property type="entry name" value="RNA-binding domain, RBD"/>
    <property type="match status" value="1"/>
</dbReference>
<dbReference type="GO" id="GO:0008380">
    <property type="term" value="P:RNA splicing"/>
    <property type="evidence" value="ECO:0007669"/>
    <property type="project" value="UniProtKB-KW"/>
</dbReference>
<evidence type="ECO:0000256" key="6">
    <source>
        <dbReference type="ARBA" id="ARBA00023187"/>
    </source>
</evidence>
<dbReference type="PANTHER" id="PTHR20957:SF0">
    <property type="entry name" value="RNA-BINDING PROTEIN 48"/>
    <property type="match status" value="1"/>
</dbReference>
<dbReference type="Proteomes" id="UP000091820">
    <property type="component" value="Unassembled WGS sequence"/>
</dbReference>
<accession>A0A1A9WBA9</accession>
<dbReference type="InterPro" id="IPR039599">
    <property type="entry name" value="RBM48"/>
</dbReference>
<reference evidence="9" key="1">
    <citation type="submission" date="2014-03" db="EMBL/GenBank/DDBJ databases">
        <authorList>
            <person name="Aksoy S."/>
            <person name="Warren W."/>
            <person name="Wilson R.K."/>
        </authorList>
    </citation>
    <scope>NUCLEOTIDE SEQUENCE [LARGE SCALE GENOMIC DNA]</scope>
    <source>
        <strain evidence="9">IAEA</strain>
    </source>
</reference>
<keyword evidence="3" id="KW-0507">mRNA processing</keyword>